<dbReference type="SUPFAM" id="SSF53448">
    <property type="entry name" value="Nucleotide-diphospho-sugar transferases"/>
    <property type="match status" value="1"/>
</dbReference>
<dbReference type="CDD" id="cd04182">
    <property type="entry name" value="GT_2_like_f"/>
    <property type="match status" value="1"/>
</dbReference>
<dbReference type="InterPro" id="IPR029044">
    <property type="entry name" value="Nucleotide-diphossugar_trans"/>
</dbReference>
<evidence type="ECO:0000259" key="1">
    <source>
        <dbReference type="Pfam" id="PF12804"/>
    </source>
</evidence>
<evidence type="ECO:0000313" key="2">
    <source>
        <dbReference type="EMBL" id="PSR24868.1"/>
    </source>
</evidence>
<dbReference type="InterPro" id="IPR025877">
    <property type="entry name" value="MobA-like_NTP_Trfase"/>
</dbReference>
<gene>
    <name evidence="2" type="ORF">C7B47_13765</name>
</gene>
<comment type="caution">
    <text evidence="2">The sequence shown here is derived from an EMBL/GenBank/DDBJ whole genome shotgun (WGS) entry which is preliminary data.</text>
</comment>
<accession>A0A2T2WRL4</accession>
<dbReference type="EMBL" id="PXYX01000041">
    <property type="protein sequence ID" value="PSR24868.1"/>
    <property type="molecule type" value="Genomic_DNA"/>
</dbReference>
<dbReference type="Proteomes" id="UP000242705">
    <property type="component" value="Unassembled WGS sequence"/>
</dbReference>
<sequence>MDVNMSIHESVAMILAAGFSTRMGQPKALLPWGEGTVLDHVMGQARQAGAQTLVVLGFEPSFSITGDWVRNVHASQGIASSIQCGLSWIRSHKGLVPVLVLLADQPFVTSDDILWTWKQFGARPADVHAVRPLYEGLIGHPVIFDAAFDAAIFQLEGDRGLGKLWNTRHDTLSLKAPALLSRPHPTFDLDTPTDYARALSLRKWNQELN</sequence>
<feature type="domain" description="MobA-like NTP transferase" evidence="1">
    <location>
        <begin position="12"/>
        <end position="167"/>
    </location>
</feature>
<protein>
    <submittedName>
        <fullName evidence="2">Nucleotidyltransferase family protein</fullName>
    </submittedName>
</protein>
<dbReference type="PANTHER" id="PTHR43777">
    <property type="entry name" value="MOLYBDENUM COFACTOR CYTIDYLYLTRANSFERASE"/>
    <property type="match status" value="1"/>
</dbReference>
<dbReference type="GO" id="GO:0016779">
    <property type="term" value="F:nucleotidyltransferase activity"/>
    <property type="evidence" value="ECO:0007669"/>
    <property type="project" value="UniProtKB-ARBA"/>
</dbReference>
<evidence type="ECO:0000313" key="3">
    <source>
        <dbReference type="Proteomes" id="UP000242705"/>
    </source>
</evidence>
<dbReference type="Gene3D" id="3.90.550.10">
    <property type="entry name" value="Spore Coat Polysaccharide Biosynthesis Protein SpsA, Chain A"/>
    <property type="match status" value="1"/>
</dbReference>
<dbReference type="AlphaFoldDB" id="A0A2T2WRL4"/>
<keyword evidence="2" id="KW-0808">Transferase</keyword>
<proteinExistence type="predicted"/>
<organism evidence="2 3">
    <name type="scientific">Sulfobacillus thermosulfidooxidans</name>
    <dbReference type="NCBI Taxonomy" id="28034"/>
    <lineage>
        <taxon>Bacteria</taxon>
        <taxon>Bacillati</taxon>
        <taxon>Bacillota</taxon>
        <taxon>Clostridia</taxon>
        <taxon>Eubacteriales</taxon>
        <taxon>Clostridiales Family XVII. Incertae Sedis</taxon>
        <taxon>Sulfobacillus</taxon>
    </lineage>
</organism>
<reference evidence="2 3" key="1">
    <citation type="journal article" date="2014" name="BMC Genomics">
        <title>Comparison of environmental and isolate Sulfobacillus genomes reveals diverse carbon, sulfur, nitrogen, and hydrogen metabolisms.</title>
        <authorList>
            <person name="Justice N.B."/>
            <person name="Norman A."/>
            <person name="Brown C.T."/>
            <person name="Singh A."/>
            <person name="Thomas B.C."/>
            <person name="Banfield J.F."/>
        </authorList>
    </citation>
    <scope>NUCLEOTIDE SEQUENCE [LARGE SCALE GENOMIC DNA]</scope>
    <source>
        <strain evidence="2">AMDSBA5</strain>
    </source>
</reference>
<name>A0A2T2WRL4_SULTH</name>
<dbReference type="PANTHER" id="PTHR43777:SF1">
    <property type="entry name" value="MOLYBDENUM COFACTOR CYTIDYLYLTRANSFERASE"/>
    <property type="match status" value="1"/>
</dbReference>
<dbReference type="Pfam" id="PF12804">
    <property type="entry name" value="NTP_transf_3"/>
    <property type="match status" value="1"/>
</dbReference>